<name>A0ABM3LZX5_BICAN</name>
<evidence type="ECO:0000256" key="5">
    <source>
        <dbReference type="SAM" id="MobiDB-lite"/>
    </source>
</evidence>
<evidence type="ECO:0000256" key="3">
    <source>
        <dbReference type="ARBA" id="ARBA00022989"/>
    </source>
</evidence>
<protein>
    <submittedName>
        <fullName evidence="8">Proton-coupled folate transporter-like</fullName>
    </submittedName>
</protein>
<dbReference type="Pfam" id="PF07690">
    <property type="entry name" value="MFS_1"/>
    <property type="match status" value="1"/>
</dbReference>
<dbReference type="Proteomes" id="UP001652582">
    <property type="component" value="Chromosome 23"/>
</dbReference>
<feature type="compositionally biased region" description="Basic and acidic residues" evidence="5">
    <location>
        <begin position="11"/>
        <end position="31"/>
    </location>
</feature>
<dbReference type="Gene3D" id="1.20.1250.20">
    <property type="entry name" value="MFS general substrate transporter like domains"/>
    <property type="match status" value="1"/>
</dbReference>
<dbReference type="SUPFAM" id="SSF103473">
    <property type="entry name" value="MFS general substrate transporter"/>
    <property type="match status" value="1"/>
</dbReference>
<evidence type="ECO:0000256" key="1">
    <source>
        <dbReference type="ARBA" id="ARBA00004141"/>
    </source>
</evidence>
<feature type="transmembrane region" description="Helical" evidence="6">
    <location>
        <begin position="309"/>
        <end position="328"/>
    </location>
</feature>
<reference evidence="8" key="1">
    <citation type="submission" date="2025-08" db="UniProtKB">
        <authorList>
            <consortium name="RefSeq"/>
        </authorList>
    </citation>
    <scope>IDENTIFICATION</scope>
</reference>
<evidence type="ECO:0000313" key="8">
    <source>
        <dbReference type="RefSeq" id="XP_052744626.1"/>
    </source>
</evidence>
<keyword evidence="3 6" id="KW-1133">Transmembrane helix</keyword>
<dbReference type="InterPro" id="IPR011701">
    <property type="entry name" value="MFS"/>
</dbReference>
<dbReference type="PANTHER" id="PTHR23507:SF1">
    <property type="entry name" value="FI18259P1-RELATED"/>
    <property type="match status" value="1"/>
</dbReference>
<feature type="transmembrane region" description="Helical" evidence="6">
    <location>
        <begin position="470"/>
        <end position="494"/>
    </location>
</feature>
<dbReference type="PANTHER" id="PTHR23507">
    <property type="entry name" value="ZGC:174356"/>
    <property type="match status" value="1"/>
</dbReference>
<feature type="transmembrane region" description="Helical" evidence="6">
    <location>
        <begin position="348"/>
        <end position="368"/>
    </location>
</feature>
<dbReference type="InterPro" id="IPR036259">
    <property type="entry name" value="MFS_trans_sf"/>
</dbReference>
<evidence type="ECO:0000256" key="2">
    <source>
        <dbReference type="ARBA" id="ARBA00022692"/>
    </source>
</evidence>
<organism evidence="7 8">
    <name type="scientific">Bicyclus anynana</name>
    <name type="common">Squinting bush brown butterfly</name>
    <dbReference type="NCBI Taxonomy" id="110368"/>
    <lineage>
        <taxon>Eukaryota</taxon>
        <taxon>Metazoa</taxon>
        <taxon>Ecdysozoa</taxon>
        <taxon>Arthropoda</taxon>
        <taxon>Hexapoda</taxon>
        <taxon>Insecta</taxon>
        <taxon>Pterygota</taxon>
        <taxon>Neoptera</taxon>
        <taxon>Endopterygota</taxon>
        <taxon>Lepidoptera</taxon>
        <taxon>Glossata</taxon>
        <taxon>Ditrysia</taxon>
        <taxon>Papilionoidea</taxon>
        <taxon>Nymphalidae</taxon>
        <taxon>Satyrinae</taxon>
        <taxon>Satyrini</taxon>
        <taxon>Mycalesina</taxon>
        <taxon>Bicyclus</taxon>
    </lineage>
</organism>
<proteinExistence type="predicted"/>
<evidence type="ECO:0000313" key="7">
    <source>
        <dbReference type="Proteomes" id="UP001652582"/>
    </source>
</evidence>
<feature type="transmembrane region" description="Helical" evidence="6">
    <location>
        <begin position="55"/>
        <end position="73"/>
    </location>
</feature>
<keyword evidence="7" id="KW-1185">Reference proteome</keyword>
<feature type="region of interest" description="Disordered" evidence="5">
    <location>
        <begin position="1"/>
        <end position="40"/>
    </location>
</feature>
<sequence length="520" mass="56858">MAGKVSETELSDVKNAKKNGEATDVLEETKNGETTNPAPETEKNKLKAFFKFFTVEPYLFCFVLPNIISAVAVQKLNMEKACRADLNYSEYVCTGAISGTLDDNLTSEALSGAQIMVADMTAWTQPLQSSIPAVAILFIGAWSDATGNRKYLMLVPVFGELVSSLLLILANYYFIEWPLWATGLIESLPSALAGGLSIALMGSYSYIADITTLETRTFRMGCVAVIVTLGIPLGSSISGVLTESVGYYGIFAICAALYAFGLVYTYVRIHDVRNEPLKGTLVQKLISFFHPRNAWHTISLLILSPKKELIQIWLVVLAHIVLIGPVFGESSVLFLYTLRKFSMDIVDFSLFSTYSVVMGLIGTALAVTIFSQRLQMHDSLVGLIAAICKVVSSFVYGLAPNRSWFFSGPVFDLFGSSGGTIIRSLGTKVVIPEKVGKMCSLIGFVEAVVPVAYTPIYSKLYSRTLDSFPGAFYLLGGVMTVPAIFVFLTLYATYRKEQRDVVKDPDAKETHAHDNDVTVL</sequence>
<evidence type="ECO:0000256" key="4">
    <source>
        <dbReference type="ARBA" id="ARBA00023136"/>
    </source>
</evidence>
<feature type="transmembrane region" description="Helical" evidence="6">
    <location>
        <begin position="405"/>
        <end position="426"/>
    </location>
</feature>
<comment type="subcellular location">
    <subcellularLocation>
        <location evidence="1">Membrane</location>
        <topology evidence="1">Multi-pass membrane protein</topology>
    </subcellularLocation>
</comment>
<feature type="transmembrane region" description="Helical" evidence="6">
    <location>
        <begin position="187"/>
        <end position="208"/>
    </location>
</feature>
<feature type="transmembrane region" description="Helical" evidence="6">
    <location>
        <begin position="380"/>
        <end position="399"/>
    </location>
</feature>
<keyword evidence="2 6" id="KW-0812">Transmembrane</keyword>
<feature type="transmembrane region" description="Helical" evidence="6">
    <location>
        <begin position="247"/>
        <end position="267"/>
    </location>
</feature>
<keyword evidence="4 6" id="KW-0472">Membrane</keyword>
<feature type="transmembrane region" description="Helical" evidence="6">
    <location>
        <begin position="151"/>
        <end position="175"/>
    </location>
</feature>
<feature type="transmembrane region" description="Helical" evidence="6">
    <location>
        <begin position="438"/>
        <end position="458"/>
    </location>
</feature>
<feature type="transmembrane region" description="Helical" evidence="6">
    <location>
        <begin position="220"/>
        <end position="241"/>
    </location>
</feature>
<gene>
    <name evidence="8" type="primary">LOC112055073</name>
</gene>
<accession>A0ABM3LZX5</accession>
<evidence type="ECO:0000256" key="6">
    <source>
        <dbReference type="SAM" id="Phobius"/>
    </source>
</evidence>
<dbReference type="GeneID" id="112055073"/>
<dbReference type="RefSeq" id="XP_052744626.1">
    <property type="nucleotide sequence ID" value="XM_052888666.1"/>
</dbReference>